<evidence type="ECO:0000313" key="1">
    <source>
        <dbReference type="EMBL" id="KAH6921533.1"/>
    </source>
</evidence>
<accession>A0ACB7RH85</accession>
<reference evidence="1" key="1">
    <citation type="submission" date="2020-05" db="EMBL/GenBank/DDBJ databases">
        <title>Large-scale comparative analyses of tick genomes elucidate their genetic diversity and vector capacities.</title>
        <authorList>
            <person name="Jia N."/>
            <person name="Wang J."/>
            <person name="Shi W."/>
            <person name="Du L."/>
            <person name="Sun Y."/>
            <person name="Zhan W."/>
            <person name="Jiang J."/>
            <person name="Wang Q."/>
            <person name="Zhang B."/>
            <person name="Ji P."/>
            <person name="Sakyi L.B."/>
            <person name="Cui X."/>
            <person name="Yuan T."/>
            <person name="Jiang B."/>
            <person name="Yang W."/>
            <person name="Lam T.T.-Y."/>
            <person name="Chang Q."/>
            <person name="Ding S."/>
            <person name="Wang X."/>
            <person name="Zhu J."/>
            <person name="Ruan X."/>
            <person name="Zhao L."/>
            <person name="Wei J."/>
            <person name="Que T."/>
            <person name="Du C."/>
            <person name="Cheng J."/>
            <person name="Dai P."/>
            <person name="Han X."/>
            <person name="Huang E."/>
            <person name="Gao Y."/>
            <person name="Liu J."/>
            <person name="Shao H."/>
            <person name="Ye R."/>
            <person name="Li L."/>
            <person name="Wei W."/>
            <person name="Wang X."/>
            <person name="Wang C."/>
            <person name="Yang T."/>
            <person name="Huo Q."/>
            <person name="Li W."/>
            <person name="Guo W."/>
            <person name="Chen H."/>
            <person name="Zhou L."/>
            <person name="Ni X."/>
            <person name="Tian J."/>
            <person name="Zhou Y."/>
            <person name="Sheng Y."/>
            <person name="Liu T."/>
            <person name="Pan Y."/>
            <person name="Xia L."/>
            <person name="Li J."/>
            <person name="Zhao F."/>
            <person name="Cao W."/>
        </authorList>
    </citation>
    <scope>NUCLEOTIDE SEQUENCE</scope>
    <source>
        <strain evidence="1">Hyas-2018</strain>
    </source>
</reference>
<gene>
    <name evidence="1" type="ORF">HPB50_002113</name>
</gene>
<dbReference type="Proteomes" id="UP000821845">
    <property type="component" value="Chromosome 9"/>
</dbReference>
<protein>
    <submittedName>
        <fullName evidence="1">Uncharacterized protein</fullName>
    </submittedName>
</protein>
<comment type="caution">
    <text evidence="1">The sequence shown here is derived from an EMBL/GenBank/DDBJ whole genome shotgun (WGS) entry which is preliminary data.</text>
</comment>
<evidence type="ECO:0000313" key="2">
    <source>
        <dbReference type="Proteomes" id="UP000821845"/>
    </source>
</evidence>
<name>A0ACB7RH85_HYAAI</name>
<proteinExistence type="predicted"/>
<organism evidence="1 2">
    <name type="scientific">Hyalomma asiaticum</name>
    <name type="common">Tick</name>
    <dbReference type="NCBI Taxonomy" id="266040"/>
    <lineage>
        <taxon>Eukaryota</taxon>
        <taxon>Metazoa</taxon>
        <taxon>Ecdysozoa</taxon>
        <taxon>Arthropoda</taxon>
        <taxon>Chelicerata</taxon>
        <taxon>Arachnida</taxon>
        <taxon>Acari</taxon>
        <taxon>Parasitiformes</taxon>
        <taxon>Ixodida</taxon>
        <taxon>Ixodoidea</taxon>
        <taxon>Ixodidae</taxon>
        <taxon>Hyalomminae</taxon>
        <taxon>Hyalomma</taxon>
    </lineage>
</organism>
<dbReference type="EMBL" id="CM023489">
    <property type="protein sequence ID" value="KAH6921533.1"/>
    <property type="molecule type" value="Genomic_DNA"/>
</dbReference>
<sequence length="382" mass="41810">MTSSSSVALPLRSRCQRAASAAPVVGCHPSLCCYPVGTLFVNSANVSTSKERSAPSTAVLSPKANLCGSTSSCPTLEQLQVVCIAGGRRCTTFAGKLSQLRDHMQRCRSLDVKCAKCHNSVASQAAVDHYKNCSGEASATFSVLSAPLGRAVEEIRGMKCDLQDLRQRALGDSDGDEDLVNDTNGLVEGLESLDRSLSFVQEMAERVYREGAALSSPRRKPPAPGPFRSASKLGLFITTCKFTNVYGARDSLTASNKEHRLPSEVYTLGGYTFKLQCKFLLSEVEGSEAEVNVRFTLFLQQGDWDDFLEWPFSKKVALIIAHPTDETKDIRLTSLMKGYKMLKKPGSNLLNWGQMTEVQSWSDLEMKGFIVKDAIYVNVEFE</sequence>
<keyword evidence="2" id="KW-1185">Reference proteome</keyword>